<reference evidence="1" key="2">
    <citation type="submission" date="2014-07" db="EMBL/GenBank/DDBJ databases">
        <title>Initial genome analysis of the psychrotolerant acidophile Acidithiobacillus ferrivorans CF27: insights into iron and sulfur oxidation pathways and into biofilm formation.</title>
        <authorList>
            <person name="Talla E."/>
            <person name="Hedrich S."/>
            <person name="Mangenot S."/>
            <person name="Ji B."/>
            <person name="Johnson D.B."/>
            <person name="Barbe V."/>
            <person name="Bonnefoy V."/>
        </authorList>
    </citation>
    <scope>NUCLEOTIDE SEQUENCE [LARGE SCALE GENOMIC DNA]</scope>
    <source>
        <strain evidence="1">CF27</strain>
    </source>
</reference>
<dbReference type="EMBL" id="CCCS020000034">
    <property type="protein sequence ID" value="CDQ10208.1"/>
    <property type="molecule type" value="Genomic_DNA"/>
</dbReference>
<organism evidence="1">
    <name type="scientific">Acidithiobacillus ferrivorans</name>
    <dbReference type="NCBI Taxonomy" id="160808"/>
    <lineage>
        <taxon>Bacteria</taxon>
        <taxon>Pseudomonadati</taxon>
        <taxon>Pseudomonadota</taxon>
        <taxon>Acidithiobacillia</taxon>
        <taxon>Acidithiobacillales</taxon>
        <taxon>Acidithiobacillaceae</taxon>
        <taxon>Acidithiobacillus</taxon>
    </lineage>
</organism>
<reference evidence="1" key="1">
    <citation type="submission" date="2014-03" db="EMBL/GenBank/DDBJ databases">
        <authorList>
            <person name="Genoscope - CEA"/>
        </authorList>
    </citation>
    <scope>NUCLEOTIDE SEQUENCE [LARGE SCALE GENOMIC DNA]</scope>
    <source>
        <strain evidence="1">CF27</strain>
    </source>
</reference>
<proteinExistence type="predicted"/>
<sequence>MHCLCIRFKSGFIALLHIWSGLHQVFRVKNAEKSRTATASQWPKAHTIPPYRDAIVCRPAGTRKALCFADSALGAMRPFSRGIEQKVAPAGW</sequence>
<accession>A0A060UTT1</accession>
<evidence type="ECO:0000313" key="1">
    <source>
        <dbReference type="EMBL" id="CDQ10208.1"/>
    </source>
</evidence>
<comment type="caution">
    <text evidence="1">The sequence shown here is derived from an EMBL/GenBank/DDBJ whole genome shotgun (WGS) entry which is preliminary data.</text>
</comment>
<name>A0A060UTT1_9PROT</name>
<dbReference type="AlphaFoldDB" id="A0A060UTT1"/>
<gene>
    <name evidence="1" type="ORF">AFERRI_40160</name>
</gene>
<protein>
    <submittedName>
        <fullName evidence="1">Uncharacterized protein</fullName>
    </submittedName>
</protein>